<keyword evidence="3" id="KW-1185">Reference proteome</keyword>
<dbReference type="RefSeq" id="WP_062539328.1">
    <property type="nucleotide sequence ID" value="NZ_BBUN01000097.1"/>
</dbReference>
<dbReference type="EMBL" id="LQOM01000037">
    <property type="protein sequence ID" value="ORV09812.1"/>
    <property type="molecule type" value="Genomic_DNA"/>
</dbReference>
<protein>
    <recommendedName>
        <fullName evidence="5">Recombinase family protein</fullName>
    </recommendedName>
</protein>
<proteinExistence type="predicted"/>
<dbReference type="STRING" id="28045.AWB95_16365"/>
<dbReference type="OrthoDB" id="4718924at2"/>
<organism evidence="1 3">
    <name type="scientific">Mycobacterium celatum</name>
    <dbReference type="NCBI Taxonomy" id="28045"/>
    <lineage>
        <taxon>Bacteria</taxon>
        <taxon>Bacillati</taxon>
        <taxon>Actinomycetota</taxon>
        <taxon>Actinomycetes</taxon>
        <taxon>Mycobacteriales</taxon>
        <taxon>Mycobacteriaceae</taxon>
        <taxon>Mycobacterium</taxon>
    </lineage>
</organism>
<sequence>MAHSPDHSPAESHVILLGDHDTVLRHRDDLSELAAHHGCAIEEAFSFSPGVPMASDDLTQVDAVVSALGRAIADRMDIWVPFLGPDLGREQHWRRLSLVLQRHGLNLRFGRELASCPTAGGSSEIDFALRREVQAVDGLDIAALAAVGAESLGREIELALVAAGAAAPVTPGTRGAQRGMGSDAGPRTESALPPMLPAPTAPWAQRQPALKRYVRWLVHGCGVTQVATARVLNSAGQRTAKGHLWRPTTVSALLNGRYDQGAEARM</sequence>
<comment type="caution">
    <text evidence="1">The sequence shown here is derived from an EMBL/GenBank/DDBJ whole genome shotgun (WGS) entry which is preliminary data.</text>
</comment>
<evidence type="ECO:0000313" key="2">
    <source>
        <dbReference type="EMBL" id="PIB79621.1"/>
    </source>
</evidence>
<evidence type="ECO:0000313" key="1">
    <source>
        <dbReference type="EMBL" id="ORV09812.1"/>
    </source>
</evidence>
<reference evidence="1 3" key="1">
    <citation type="submission" date="2016-01" db="EMBL/GenBank/DDBJ databases">
        <title>The new phylogeny of the genus Mycobacterium.</title>
        <authorList>
            <person name="Tarcisio F."/>
            <person name="Conor M."/>
            <person name="Antonella G."/>
            <person name="Elisabetta G."/>
            <person name="Giulia F.S."/>
            <person name="Sara T."/>
            <person name="Anna F."/>
            <person name="Clotilde B."/>
            <person name="Roberto B."/>
            <person name="Veronica D.S."/>
            <person name="Fabio R."/>
            <person name="Monica P."/>
            <person name="Olivier J."/>
            <person name="Enrico T."/>
            <person name="Nicola S."/>
        </authorList>
    </citation>
    <scope>NUCLEOTIDE SEQUENCE [LARGE SCALE GENOMIC DNA]</scope>
    <source>
        <strain evidence="1 3">DSM 44243</strain>
    </source>
</reference>
<evidence type="ECO:0000313" key="4">
    <source>
        <dbReference type="Proteomes" id="UP000230971"/>
    </source>
</evidence>
<dbReference type="Proteomes" id="UP000230971">
    <property type="component" value="Unassembled WGS sequence"/>
</dbReference>
<evidence type="ECO:0008006" key="5">
    <source>
        <dbReference type="Google" id="ProtNLM"/>
    </source>
</evidence>
<accession>A0A1X1RMN5</accession>
<name>A0A1X1RMN5_MYCCE</name>
<reference evidence="2 4" key="2">
    <citation type="journal article" date="2017" name="Infect. Genet. Evol.">
        <title>The new phylogeny of the genus Mycobacterium: The old and the news.</title>
        <authorList>
            <person name="Tortoli E."/>
            <person name="Fedrizzi T."/>
            <person name="Meehan C.J."/>
            <person name="Trovato A."/>
            <person name="Grottola A."/>
            <person name="Giacobazzi E."/>
            <person name="Serpini G.F."/>
            <person name="Tagliazucchi S."/>
            <person name="Fabio A."/>
            <person name="Bettua C."/>
            <person name="Bertorelli R."/>
            <person name="Frascaro F."/>
            <person name="De Sanctis V."/>
            <person name="Pecorari M."/>
            <person name="Jousson O."/>
            <person name="Segata N."/>
            <person name="Cirillo D.M."/>
        </authorList>
    </citation>
    <scope>NUCLEOTIDE SEQUENCE [LARGE SCALE GENOMIC DNA]</scope>
    <source>
        <strain evidence="2 4">NCTC 12882</strain>
    </source>
</reference>
<evidence type="ECO:0000313" key="3">
    <source>
        <dbReference type="Proteomes" id="UP000193907"/>
    </source>
</evidence>
<dbReference type="AlphaFoldDB" id="A0A1X1RMN5"/>
<dbReference type="EMBL" id="PDKV01000006">
    <property type="protein sequence ID" value="PIB79621.1"/>
    <property type="molecule type" value="Genomic_DNA"/>
</dbReference>
<dbReference type="Proteomes" id="UP000193907">
    <property type="component" value="Unassembled WGS sequence"/>
</dbReference>
<gene>
    <name evidence="1" type="ORF">AWB95_16365</name>
    <name evidence="2" type="ORF">CQY23_06770</name>
</gene>